<dbReference type="RefSeq" id="WP_210184033.1">
    <property type="nucleotide sequence ID" value="NZ_FNJC01000003.1"/>
</dbReference>
<dbReference type="InterPro" id="IPR044147">
    <property type="entry name" value="UdgB-like"/>
</dbReference>
<evidence type="ECO:0000259" key="10">
    <source>
        <dbReference type="SMART" id="SM00986"/>
    </source>
</evidence>
<evidence type="ECO:0000313" key="12">
    <source>
        <dbReference type="Proteomes" id="UP000198795"/>
    </source>
</evidence>
<evidence type="ECO:0000256" key="6">
    <source>
        <dbReference type="ARBA" id="ARBA00023014"/>
    </source>
</evidence>
<feature type="domain" description="Uracil-DNA glycosylase-like" evidence="10">
    <location>
        <begin position="49"/>
        <end position="216"/>
    </location>
</feature>
<dbReference type="SMART" id="SM00986">
    <property type="entry name" value="UDG"/>
    <property type="match status" value="1"/>
</dbReference>
<gene>
    <name evidence="11" type="ORF">SAMN04488061_2581</name>
</gene>
<dbReference type="PANTHER" id="PTHR33693">
    <property type="entry name" value="TYPE-5 URACIL-DNA GLYCOSYLASE"/>
    <property type="match status" value="1"/>
</dbReference>
<proteinExistence type="inferred from homology"/>
<reference evidence="11 12" key="1">
    <citation type="submission" date="2016-10" db="EMBL/GenBank/DDBJ databases">
        <authorList>
            <person name="Varghese N."/>
            <person name="Submissions S."/>
        </authorList>
    </citation>
    <scope>NUCLEOTIDE SEQUENCE [LARGE SCALE GENOMIC DNA]</scope>
    <source>
        <strain evidence="11 12">CGMCC 1.6497</strain>
    </source>
</reference>
<organism evidence="11 12">
    <name type="scientific">Filomicrobium insigne</name>
    <dbReference type="NCBI Taxonomy" id="418854"/>
    <lineage>
        <taxon>Bacteria</taxon>
        <taxon>Pseudomonadati</taxon>
        <taxon>Pseudomonadota</taxon>
        <taxon>Alphaproteobacteria</taxon>
        <taxon>Hyphomicrobiales</taxon>
        <taxon>Hyphomicrobiaceae</taxon>
        <taxon>Filomicrobium</taxon>
    </lineage>
</organism>
<sequence>MRLGTTEERAVPKQITPEPPHDCALCPRLVAYRNENKRAEPGWYNGAVGSFGEETARLLIVGLAPGRGGANRTGRPFTGDYAGDLLYATLLDFGFAEGSYQARPDDGLELRDCMITNAVRCVPPENKPTGVEISTCRQFFSARMETLPNLSVILALGRIAHDQTLSALALRKSAFKFGHGARHELGGGRLLFDSFHCSRYNTNTGRLTTEMFHAVFDAIRRELDQMPPRA</sequence>
<keyword evidence="3" id="KW-0227">DNA damage</keyword>
<accession>A0A1H0R1U5</accession>
<keyword evidence="1" id="KW-0004">4Fe-4S</keyword>
<dbReference type="SMART" id="SM00987">
    <property type="entry name" value="UreE_C"/>
    <property type="match status" value="1"/>
</dbReference>
<keyword evidence="4" id="KW-0378">Hydrolase</keyword>
<evidence type="ECO:0000256" key="4">
    <source>
        <dbReference type="ARBA" id="ARBA00022801"/>
    </source>
</evidence>
<protein>
    <recommendedName>
        <fullName evidence="9">Type-5 uracil-DNA glycosylase</fullName>
    </recommendedName>
</protein>
<dbReference type="Pfam" id="PF03167">
    <property type="entry name" value="UDG"/>
    <property type="match status" value="1"/>
</dbReference>
<dbReference type="EMBL" id="FNJC01000003">
    <property type="protein sequence ID" value="SDP23390.1"/>
    <property type="molecule type" value="Genomic_DNA"/>
</dbReference>
<dbReference type="Proteomes" id="UP000198795">
    <property type="component" value="Unassembled WGS sequence"/>
</dbReference>
<name>A0A1H0R1U5_9HYPH</name>
<keyword evidence="12" id="KW-1185">Reference proteome</keyword>
<dbReference type="CDD" id="cd10031">
    <property type="entry name" value="UDG-F5_TTUDGB_like"/>
    <property type="match status" value="1"/>
</dbReference>
<comment type="similarity">
    <text evidence="8">Belongs to the uracil-DNA glycosylase (UDG) superfamily. Type 5 (UDGb) family.</text>
</comment>
<keyword evidence="7" id="KW-0234">DNA repair</keyword>
<evidence type="ECO:0000256" key="1">
    <source>
        <dbReference type="ARBA" id="ARBA00022485"/>
    </source>
</evidence>
<keyword evidence="5" id="KW-0408">Iron</keyword>
<dbReference type="SUPFAM" id="SSF52141">
    <property type="entry name" value="Uracil-DNA glycosylase-like"/>
    <property type="match status" value="1"/>
</dbReference>
<evidence type="ECO:0000256" key="2">
    <source>
        <dbReference type="ARBA" id="ARBA00022723"/>
    </source>
</evidence>
<dbReference type="InterPro" id="IPR005122">
    <property type="entry name" value="Uracil-DNA_glycosylase-like"/>
</dbReference>
<evidence type="ECO:0000256" key="7">
    <source>
        <dbReference type="ARBA" id="ARBA00023204"/>
    </source>
</evidence>
<evidence type="ECO:0000256" key="8">
    <source>
        <dbReference type="ARBA" id="ARBA00023779"/>
    </source>
</evidence>
<dbReference type="PANTHER" id="PTHR33693:SF3">
    <property type="entry name" value="TYPE-5 URACIL-DNA GLYCOSYLASE"/>
    <property type="match status" value="1"/>
</dbReference>
<keyword evidence="2" id="KW-0479">Metal-binding</keyword>
<evidence type="ECO:0000256" key="5">
    <source>
        <dbReference type="ARBA" id="ARBA00023004"/>
    </source>
</evidence>
<keyword evidence="6" id="KW-0411">Iron-sulfur</keyword>
<evidence type="ECO:0000256" key="3">
    <source>
        <dbReference type="ARBA" id="ARBA00022763"/>
    </source>
</evidence>
<dbReference type="InterPro" id="IPR051536">
    <property type="entry name" value="UDG_Type-4/5"/>
</dbReference>
<dbReference type="Gene3D" id="3.40.470.10">
    <property type="entry name" value="Uracil-DNA glycosylase-like domain"/>
    <property type="match status" value="1"/>
</dbReference>
<comment type="caution">
    <text evidence="11">The sequence shown here is derived from an EMBL/GenBank/DDBJ whole genome shotgun (WGS) entry which is preliminary data.</text>
</comment>
<dbReference type="InterPro" id="IPR036895">
    <property type="entry name" value="Uracil-DNA_glycosylase-like_sf"/>
</dbReference>
<evidence type="ECO:0000256" key="9">
    <source>
        <dbReference type="ARBA" id="ARBA00023887"/>
    </source>
</evidence>
<evidence type="ECO:0000313" key="11">
    <source>
        <dbReference type="EMBL" id="SDP23390.1"/>
    </source>
</evidence>